<dbReference type="OrthoDB" id="9806334at2"/>
<accession>A0A2V3DTH2</accession>
<dbReference type="InterPro" id="IPR009057">
    <property type="entry name" value="Homeodomain-like_sf"/>
</dbReference>
<dbReference type="EMBL" id="QHLZ01000003">
    <property type="protein sequence ID" value="PXA66310.1"/>
    <property type="molecule type" value="Genomic_DNA"/>
</dbReference>
<keyword evidence="5" id="KW-1185">Reference proteome</keyword>
<reference evidence="4 5" key="1">
    <citation type="submission" date="2018-05" db="EMBL/GenBank/DDBJ databases">
        <title>Genetic diversity of glacier-inhabiting Cryobacterium bacteria in China and description of Cryobacterium mengkeensis sp. nov. and Arthrobacter glacialis sp. nov.</title>
        <authorList>
            <person name="Liu Q."/>
            <person name="Xin Y.-H."/>
        </authorList>
    </citation>
    <scope>NUCLEOTIDE SEQUENCE [LARGE SCALE GENOMIC DNA]</scope>
    <source>
        <strain evidence="4 5">GP3</strain>
    </source>
</reference>
<dbReference type="InterPro" id="IPR001647">
    <property type="entry name" value="HTH_TetR"/>
</dbReference>
<dbReference type="GO" id="GO:0000976">
    <property type="term" value="F:transcription cis-regulatory region binding"/>
    <property type="evidence" value="ECO:0007669"/>
    <property type="project" value="TreeGrafter"/>
</dbReference>
<keyword evidence="1" id="KW-0805">Transcription regulation</keyword>
<sequence length="195" mass="21152">MTKQTSARERVLAAYVDLLISDGPQAATLDAVAASAGVSKGGLLYHFKSKEALVEGLLAQLREYAEQDFAAMDIDPEGCASYYVRTSVFGGTVFDRCIVAAQRLIQSDEDSVQQAFVDLHARWFELILRDIGDPAVARAIMLLGDGLYYNAALFGFPAGVKNFPSGVQKQDHGQENVDLDSLLSIVAKMRSDARS</sequence>
<evidence type="ECO:0000256" key="2">
    <source>
        <dbReference type="ARBA" id="ARBA00023125"/>
    </source>
</evidence>
<dbReference type="Gene3D" id="1.10.357.10">
    <property type="entry name" value="Tetracycline Repressor, domain 2"/>
    <property type="match status" value="1"/>
</dbReference>
<name>A0A2V3DTH2_9MICC</name>
<dbReference type="PRINTS" id="PR00455">
    <property type="entry name" value="HTHTETR"/>
</dbReference>
<dbReference type="PROSITE" id="PS50977">
    <property type="entry name" value="HTH_TETR_2"/>
    <property type="match status" value="1"/>
</dbReference>
<dbReference type="InterPro" id="IPR050109">
    <property type="entry name" value="HTH-type_TetR-like_transc_reg"/>
</dbReference>
<protein>
    <submittedName>
        <fullName evidence="4">TetR family transcriptional regulator</fullName>
    </submittedName>
</protein>
<dbReference type="SUPFAM" id="SSF46689">
    <property type="entry name" value="Homeodomain-like"/>
    <property type="match status" value="1"/>
</dbReference>
<evidence type="ECO:0000256" key="1">
    <source>
        <dbReference type="ARBA" id="ARBA00023015"/>
    </source>
</evidence>
<dbReference type="GO" id="GO:0003700">
    <property type="term" value="F:DNA-binding transcription factor activity"/>
    <property type="evidence" value="ECO:0007669"/>
    <property type="project" value="TreeGrafter"/>
</dbReference>
<evidence type="ECO:0000313" key="4">
    <source>
        <dbReference type="EMBL" id="PXA66310.1"/>
    </source>
</evidence>
<dbReference type="RefSeq" id="WP_110105503.1">
    <property type="nucleotide sequence ID" value="NZ_JACBZZ010000001.1"/>
</dbReference>
<dbReference type="AlphaFoldDB" id="A0A2V3DTH2"/>
<evidence type="ECO:0000256" key="3">
    <source>
        <dbReference type="ARBA" id="ARBA00023163"/>
    </source>
</evidence>
<dbReference type="PANTHER" id="PTHR30055:SF234">
    <property type="entry name" value="HTH-TYPE TRANSCRIPTIONAL REGULATOR BETI"/>
    <property type="match status" value="1"/>
</dbReference>
<comment type="caution">
    <text evidence="4">The sequence shown here is derived from an EMBL/GenBank/DDBJ whole genome shotgun (WGS) entry which is preliminary data.</text>
</comment>
<dbReference type="PANTHER" id="PTHR30055">
    <property type="entry name" value="HTH-TYPE TRANSCRIPTIONAL REGULATOR RUTR"/>
    <property type="match status" value="1"/>
</dbReference>
<keyword evidence="3" id="KW-0804">Transcription</keyword>
<dbReference type="Proteomes" id="UP000246303">
    <property type="component" value="Unassembled WGS sequence"/>
</dbReference>
<proteinExistence type="predicted"/>
<keyword evidence="2" id="KW-0238">DNA-binding</keyword>
<dbReference type="Pfam" id="PF00440">
    <property type="entry name" value="TetR_N"/>
    <property type="match status" value="1"/>
</dbReference>
<gene>
    <name evidence="4" type="ORF">CVS29_06360</name>
</gene>
<evidence type="ECO:0000313" key="5">
    <source>
        <dbReference type="Proteomes" id="UP000246303"/>
    </source>
</evidence>
<organism evidence="4 5">
    <name type="scientific">Arthrobacter psychrochitiniphilus</name>
    <dbReference type="NCBI Taxonomy" id="291045"/>
    <lineage>
        <taxon>Bacteria</taxon>
        <taxon>Bacillati</taxon>
        <taxon>Actinomycetota</taxon>
        <taxon>Actinomycetes</taxon>
        <taxon>Micrococcales</taxon>
        <taxon>Micrococcaceae</taxon>
        <taxon>Arthrobacter</taxon>
    </lineage>
</organism>